<dbReference type="STRING" id="716544.wcw_1799"/>
<dbReference type="AlphaFoldDB" id="D6YSU3"/>
<keyword evidence="5" id="KW-1185">Reference proteome</keyword>
<evidence type="ECO:0000256" key="1">
    <source>
        <dbReference type="ARBA" id="ARBA00038494"/>
    </source>
</evidence>
<dbReference type="GO" id="GO:0016740">
    <property type="term" value="F:transferase activity"/>
    <property type="evidence" value="ECO:0007669"/>
    <property type="project" value="UniProtKB-KW"/>
</dbReference>
<dbReference type="EMBL" id="CP001928">
    <property type="protein sequence ID" value="ADI39138.1"/>
    <property type="molecule type" value="Genomic_DNA"/>
</dbReference>
<dbReference type="SUPFAM" id="SSF48452">
    <property type="entry name" value="TPR-like"/>
    <property type="match status" value="1"/>
</dbReference>
<evidence type="ECO:0000256" key="2">
    <source>
        <dbReference type="SAM" id="SignalP"/>
    </source>
</evidence>
<dbReference type="SUPFAM" id="SSF53448">
    <property type="entry name" value="Nucleotide-diphospho-sugar transferases"/>
    <property type="match status" value="1"/>
</dbReference>
<reference evidence="4 5" key="1">
    <citation type="journal article" date="2010" name="PLoS ONE">
        <title>The Waddlia genome: a window into chlamydial biology.</title>
        <authorList>
            <person name="Bertelli C."/>
            <person name="Collyn F."/>
            <person name="Croxatto A."/>
            <person name="Ruckert C."/>
            <person name="Polkinghorne A."/>
            <person name="Kebbi-Beghdadi C."/>
            <person name="Goesmann A."/>
            <person name="Vaughan L."/>
            <person name="Greub G."/>
        </authorList>
    </citation>
    <scope>NUCLEOTIDE SEQUENCE [LARGE SCALE GENOMIC DNA]</scope>
    <source>
        <strain evidence="5">ATCC VR-1470 / WSU 86-1044</strain>
    </source>
</reference>
<keyword evidence="2" id="KW-0732">Signal</keyword>
<dbReference type="eggNOG" id="COG0463">
    <property type="taxonomic scope" value="Bacteria"/>
</dbReference>
<dbReference type="HOGENOM" id="CLU_023736_4_0_0"/>
<keyword evidence="4" id="KW-0808">Transferase</keyword>
<dbReference type="PANTHER" id="PTHR43630:SF2">
    <property type="entry name" value="GLYCOSYLTRANSFERASE"/>
    <property type="match status" value="1"/>
</dbReference>
<name>D6YSU3_WADCW</name>
<dbReference type="Gene3D" id="1.25.40.10">
    <property type="entry name" value="Tetratricopeptide repeat domain"/>
    <property type="match status" value="1"/>
</dbReference>
<dbReference type="InterPro" id="IPR029044">
    <property type="entry name" value="Nucleotide-diphossugar_trans"/>
</dbReference>
<gene>
    <name evidence="4" type="ordered locus">wcw_1799</name>
</gene>
<comment type="similarity">
    <text evidence="1">Belongs to the glycosyltransferase 2 family. WaaE/KdtX subfamily.</text>
</comment>
<dbReference type="CAZy" id="GT2">
    <property type="family name" value="Glycosyltransferase Family 2"/>
</dbReference>
<dbReference type="RefSeq" id="WP_013182840.1">
    <property type="nucleotide sequence ID" value="NC_014225.1"/>
</dbReference>
<dbReference type="KEGG" id="wch:wcw_1799"/>
<dbReference type="InterPro" id="IPR011990">
    <property type="entry name" value="TPR-like_helical_dom_sf"/>
</dbReference>
<dbReference type="eggNOG" id="COG0457">
    <property type="taxonomic scope" value="Bacteria"/>
</dbReference>
<evidence type="ECO:0000313" key="5">
    <source>
        <dbReference type="Proteomes" id="UP000001505"/>
    </source>
</evidence>
<feature type="chain" id="PRO_5003091116" evidence="2">
    <location>
        <begin position="22"/>
        <end position="387"/>
    </location>
</feature>
<dbReference type="InterPro" id="IPR001173">
    <property type="entry name" value="Glyco_trans_2-like"/>
</dbReference>
<proteinExistence type="inferred from homology"/>
<sequence>MRRFIPPLLLVFLVSFAGVFAAPTVCLNMIVKNETDVIERCLQSVLPIIDYWVIVDTGSTDGTQQMIQAFMDKHGVKGELHERPWKNFSHNRNEALQLAKGKSDYIFFIDADEYLMYEPNFKLPHLDKDFYYITVLHSGSSYPKLQFAKSSLNWKWEGVLHEYLGCPGSKTFATLEGVSNVYTTEGARSKDPLKYKKDAAVLEDALKDDPSNCRYVFYLAQSYRDAREYDNALKSYHKRVSMGGWDQEVFYSMLQIASIKEILNYPKEDVLESYFQAFSNRPSRAEPLYRIANYYRRLGDFKRGYQIASIAAGIEKPNDILFVEDWIYNYGADLELSVCAYWIDEFEKSRDVSLKLLDREDLPGNVRDCVKKNLEFANVKLAELSMR</sequence>
<dbReference type="Proteomes" id="UP000001505">
    <property type="component" value="Chromosome"/>
</dbReference>
<protein>
    <submittedName>
        <fullName evidence="4">Glycosyl transferase, group 2 family protein</fullName>
    </submittedName>
</protein>
<accession>D6YSU3</accession>
<organism evidence="4 5">
    <name type="scientific">Waddlia chondrophila (strain ATCC VR-1470 / WSU 86-1044)</name>
    <dbReference type="NCBI Taxonomy" id="716544"/>
    <lineage>
        <taxon>Bacteria</taxon>
        <taxon>Pseudomonadati</taxon>
        <taxon>Chlamydiota</taxon>
        <taxon>Chlamydiia</taxon>
        <taxon>Parachlamydiales</taxon>
        <taxon>Waddliaceae</taxon>
        <taxon>Waddlia</taxon>
    </lineage>
</organism>
<evidence type="ECO:0000313" key="4">
    <source>
        <dbReference type="EMBL" id="ADI39138.1"/>
    </source>
</evidence>
<feature type="domain" description="Glycosyltransferase 2-like" evidence="3">
    <location>
        <begin position="29"/>
        <end position="116"/>
    </location>
</feature>
<evidence type="ECO:0000259" key="3">
    <source>
        <dbReference type="Pfam" id="PF00535"/>
    </source>
</evidence>
<dbReference type="PANTHER" id="PTHR43630">
    <property type="entry name" value="POLY-BETA-1,6-N-ACETYL-D-GLUCOSAMINE SYNTHASE"/>
    <property type="match status" value="1"/>
</dbReference>
<dbReference type="Gene3D" id="3.90.550.10">
    <property type="entry name" value="Spore Coat Polysaccharide Biosynthesis Protein SpsA, Chain A"/>
    <property type="match status" value="1"/>
</dbReference>
<feature type="signal peptide" evidence="2">
    <location>
        <begin position="1"/>
        <end position="21"/>
    </location>
</feature>
<dbReference type="Pfam" id="PF00535">
    <property type="entry name" value="Glycos_transf_2"/>
    <property type="match status" value="1"/>
</dbReference>